<reference evidence="2" key="1">
    <citation type="submission" date="2016-06" db="EMBL/GenBank/DDBJ databases">
        <title>Parallel loss of symbiosis genes in relatives of nitrogen-fixing non-legume Parasponia.</title>
        <authorList>
            <person name="Van Velzen R."/>
            <person name="Holmer R."/>
            <person name="Bu F."/>
            <person name="Rutten L."/>
            <person name="Van Zeijl A."/>
            <person name="Liu W."/>
            <person name="Santuari L."/>
            <person name="Cao Q."/>
            <person name="Sharma T."/>
            <person name="Shen D."/>
            <person name="Roswanjaya Y."/>
            <person name="Wardhani T."/>
            <person name="Kalhor M.S."/>
            <person name="Jansen J."/>
            <person name="Van den Hoogen J."/>
            <person name="Gungor B."/>
            <person name="Hartog M."/>
            <person name="Hontelez J."/>
            <person name="Verver J."/>
            <person name="Yang W.-C."/>
            <person name="Schijlen E."/>
            <person name="Repin R."/>
            <person name="Schilthuizen M."/>
            <person name="Schranz E."/>
            <person name="Heidstra R."/>
            <person name="Miyata K."/>
            <person name="Fedorova E."/>
            <person name="Kohlen W."/>
            <person name="Bisseling T."/>
            <person name="Smit S."/>
            <person name="Geurts R."/>
        </authorList>
    </citation>
    <scope>NUCLEOTIDE SEQUENCE [LARGE SCALE GENOMIC DNA]</scope>
    <source>
        <strain evidence="2">cv. WU1-14</strain>
    </source>
</reference>
<dbReference type="EMBL" id="JXTB01000231">
    <property type="protein sequence ID" value="PON51573.1"/>
    <property type="molecule type" value="Genomic_DNA"/>
</dbReference>
<gene>
    <name evidence="1" type="ORF">PanWU01x14_215100</name>
</gene>
<name>A0A2P5BRZ3_PARAD</name>
<dbReference type="OrthoDB" id="10266508at2759"/>
<protein>
    <submittedName>
        <fullName evidence="1">Uncharacterized protein</fullName>
    </submittedName>
</protein>
<keyword evidence="2" id="KW-1185">Reference proteome</keyword>
<dbReference type="Proteomes" id="UP000237105">
    <property type="component" value="Unassembled WGS sequence"/>
</dbReference>
<comment type="caution">
    <text evidence="1">The sequence shown here is derived from an EMBL/GenBank/DDBJ whole genome shotgun (WGS) entry which is preliminary data.</text>
</comment>
<sequence length="267" mass="30659">MEAYRKGPVSSIPCSFSLYSLLNQTEHVSSSLGRIPLGEIGNDAGKQFNVERPGRDQDMLEEVTIMEEPTIVDFKRLLELTNYSEKGSSRLAYLVKHWEYKEANAVRLLREELDILSKQREEVELKKLEILRSIVSRKKLTAISVRFPFLMESTTYGLMFLGLETMSLFRTRELRLMLSMTLLCTGSREPCIFLVVTCDNVLRRKLSKKLLKLNVLMHLQMEGPHFTVLNRVKIGKVLILDLDLGLERGWKSFSFVVKSVLLESPSI</sequence>
<dbReference type="AlphaFoldDB" id="A0A2P5BRZ3"/>
<proteinExistence type="predicted"/>
<evidence type="ECO:0000313" key="2">
    <source>
        <dbReference type="Proteomes" id="UP000237105"/>
    </source>
</evidence>
<evidence type="ECO:0000313" key="1">
    <source>
        <dbReference type="EMBL" id="PON51573.1"/>
    </source>
</evidence>
<organism evidence="1 2">
    <name type="scientific">Parasponia andersonii</name>
    <name type="common">Sponia andersonii</name>
    <dbReference type="NCBI Taxonomy" id="3476"/>
    <lineage>
        <taxon>Eukaryota</taxon>
        <taxon>Viridiplantae</taxon>
        <taxon>Streptophyta</taxon>
        <taxon>Embryophyta</taxon>
        <taxon>Tracheophyta</taxon>
        <taxon>Spermatophyta</taxon>
        <taxon>Magnoliopsida</taxon>
        <taxon>eudicotyledons</taxon>
        <taxon>Gunneridae</taxon>
        <taxon>Pentapetalae</taxon>
        <taxon>rosids</taxon>
        <taxon>fabids</taxon>
        <taxon>Rosales</taxon>
        <taxon>Cannabaceae</taxon>
        <taxon>Parasponia</taxon>
    </lineage>
</organism>
<dbReference type="STRING" id="3476.A0A2P5BRZ3"/>
<accession>A0A2P5BRZ3</accession>